<dbReference type="InterPro" id="IPR001719">
    <property type="entry name" value="AP_endonuc_2"/>
</dbReference>
<comment type="similarity">
    <text evidence="2">Belongs to the AP endonuclease 2 family.</text>
</comment>
<dbReference type="GO" id="GO:0003677">
    <property type="term" value="F:DNA binding"/>
    <property type="evidence" value="ECO:0007669"/>
    <property type="project" value="InterPro"/>
</dbReference>
<reference evidence="9" key="1">
    <citation type="journal article" date="2014" name="Front. Microbiol.">
        <title>High frequency of phylogenetically diverse reductive dehalogenase-homologous genes in deep subseafloor sedimentary metagenomes.</title>
        <authorList>
            <person name="Kawai M."/>
            <person name="Futagami T."/>
            <person name="Toyoda A."/>
            <person name="Takaki Y."/>
            <person name="Nishi S."/>
            <person name="Hori S."/>
            <person name="Arai W."/>
            <person name="Tsubouchi T."/>
            <person name="Morono Y."/>
            <person name="Uchiyama I."/>
            <person name="Ito T."/>
            <person name="Fujiyama A."/>
            <person name="Inagaki F."/>
            <person name="Takami H."/>
        </authorList>
    </citation>
    <scope>NUCLEOTIDE SEQUENCE</scope>
    <source>
        <strain evidence="9">Expedition CK06-06</strain>
    </source>
</reference>
<proteinExistence type="inferred from homology"/>
<keyword evidence="3" id="KW-0479">Metal-binding</keyword>
<evidence type="ECO:0000259" key="8">
    <source>
        <dbReference type="Pfam" id="PF01261"/>
    </source>
</evidence>
<evidence type="ECO:0000256" key="3">
    <source>
        <dbReference type="ARBA" id="ARBA00022723"/>
    </source>
</evidence>
<dbReference type="InterPro" id="IPR013022">
    <property type="entry name" value="Xyl_isomerase-like_TIM-brl"/>
</dbReference>
<dbReference type="GO" id="GO:0008270">
    <property type="term" value="F:zinc ion binding"/>
    <property type="evidence" value="ECO:0007669"/>
    <property type="project" value="InterPro"/>
</dbReference>
<dbReference type="CDD" id="cd00019">
    <property type="entry name" value="AP2Ec"/>
    <property type="match status" value="1"/>
</dbReference>
<dbReference type="GO" id="GO:0006284">
    <property type="term" value="P:base-excision repair"/>
    <property type="evidence" value="ECO:0007669"/>
    <property type="project" value="TreeGrafter"/>
</dbReference>
<evidence type="ECO:0000256" key="1">
    <source>
        <dbReference type="ARBA" id="ARBA00001947"/>
    </source>
</evidence>
<dbReference type="NCBIfam" id="TIGR00587">
    <property type="entry name" value="nfo"/>
    <property type="match status" value="1"/>
</dbReference>
<evidence type="ECO:0000256" key="7">
    <source>
        <dbReference type="ARBA" id="ARBA00023204"/>
    </source>
</evidence>
<sequence>MVARAKHLGCETIQIFSGNPRGWKNKPLSLTEAAKFKEEVEKENINPVFVHMPYLPNIASPRENLYSKSIKSLQEDMVRTEKLGATYLVLHLGSRITSSEAKAMGRITEAINHALAQVENRVIVLLENTAGQGTAIGYSFSQIKGLLEGIDDKDRVGVCLDTAHAFEAGYDLSEKEGLKKVIEEFDRLIGLEKLYLLHLNDSKTPLSSRVDRHWHIGDGCIGREGFQRII</sequence>
<dbReference type="AlphaFoldDB" id="X1FZ92"/>
<dbReference type="GO" id="GO:0008081">
    <property type="term" value="F:phosphoric diester hydrolase activity"/>
    <property type="evidence" value="ECO:0007669"/>
    <property type="project" value="TreeGrafter"/>
</dbReference>
<dbReference type="Gene3D" id="3.20.20.150">
    <property type="entry name" value="Divalent-metal-dependent TIM barrel enzymes"/>
    <property type="match status" value="1"/>
</dbReference>
<comment type="caution">
    <text evidence="9">The sequence shown here is derived from an EMBL/GenBank/DDBJ whole genome shotgun (WGS) entry which is preliminary data.</text>
</comment>
<dbReference type="SMART" id="SM00518">
    <property type="entry name" value="AP2Ec"/>
    <property type="match status" value="1"/>
</dbReference>
<evidence type="ECO:0000256" key="6">
    <source>
        <dbReference type="ARBA" id="ARBA00022833"/>
    </source>
</evidence>
<organism evidence="9">
    <name type="scientific">marine sediment metagenome</name>
    <dbReference type="NCBI Taxonomy" id="412755"/>
    <lineage>
        <taxon>unclassified sequences</taxon>
        <taxon>metagenomes</taxon>
        <taxon>ecological metagenomes</taxon>
    </lineage>
</organism>
<evidence type="ECO:0000256" key="2">
    <source>
        <dbReference type="ARBA" id="ARBA00005340"/>
    </source>
</evidence>
<dbReference type="PANTHER" id="PTHR21445:SF0">
    <property type="entry name" value="APURINIC-APYRIMIDINIC ENDONUCLEASE"/>
    <property type="match status" value="1"/>
</dbReference>
<dbReference type="Pfam" id="PF01261">
    <property type="entry name" value="AP_endonuc_2"/>
    <property type="match status" value="1"/>
</dbReference>
<comment type="cofactor">
    <cofactor evidence="1">
        <name>Zn(2+)</name>
        <dbReference type="ChEBI" id="CHEBI:29105"/>
    </cofactor>
</comment>
<feature type="domain" description="Xylose isomerase-like TIM barrel" evidence="8">
    <location>
        <begin position="2"/>
        <end position="227"/>
    </location>
</feature>
<dbReference type="GO" id="GO:0003906">
    <property type="term" value="F:DNA-(apurinic or apyrimidinic site) endonuclease activity"/>
    <property type="evidence" value="ECO:0007669"/>
    <property type="project" value="TreeGrafter"/>
</dbReference>
<protein>
    <recommendedName>
        <fullName evidence="8">Xylose isomerase-like TIM barrel domain-containing protein</fullName>
    </recommendedName>
</protein>
<keyword evidence="5" id="KW-0378">Hydrolase</keyword>
<dbReference type="InterPro" id="IPR036237">
    <property type="entry name" value="Xyl_isomerase-like_sf"/>
</dbReference>
<dbReference type="PANTHER" id="PTHR21445">
    <property type="entry name" value="ENDONUCLEASE IV ENDODEOXYRIBONUCLEASE IV"/>
    <property type="match status" value="1"/>
</dbReference>
<dbReference type="EMBL" id="BARU01009260">
    <property type="protein sequence ID" value="GAH34659.1"/>
    <property type="molecule type" value="Genomic_DNA"/>
</dbReference>
<keyword evidence="6" id="KW-0862">Zinc</keyword>
<feature type="non-terminal residue" evidence="9">
    <location>
        <position position="230"/>
    </location>
</feature>
<dbReference type="FunFam" id="3.20.20.150:FF:000001">
    <property type="entry name" value="Probable endonuclease 4"/>
    <property type="match status" value="1"/>
</dbReference>
<keyword evidence="7" id="KW-0234">DNA repair</keyword>
<evidence type="ECO:0000313" key="9">
    <source>
        <dbReference type="EMBL" id="GAH34659.1"/>
    </source>
</evidence>
<accession>X1FZ92</accession>
<evidence type="ECO:0000256" key="4">
    <source>
        <dbReference type="ARBA" id="ARBA00022763"/>
    </source>
</evidence>
<dbReference type="PROSITE" id="PS51432">
    <property type="entry name" value="AP_NUCLEASE_F2_4"/>
    <property type="match status" value="1"/>
</dbReference>
<keyword evidence="4" id="KW-0227">DNA damage</keyword>
<name>X1FZ92_9ZZZZ</name>
<evidence type="ECO:0000256" key="5">
    <source>
        <dbReference type="ARBA" id="ARBA00022801"/>
    </source>
</evidence>
<gene>
    <name evidence="9" type="ORF">S03H2_17901</name>
</gene>
<dbReference type="SUPFAM" id="SSF51658">
    <property type="entry name" value="Xylose isomerase-like"/>
    <property type="match status" value="1"/>
</dbReference>